<dbReference type="Pfam" id="PF12359">
    <property type="entry name" value="DUF3645"/>
    <property type="match status" value="1"/>
</dbReference>
<keyword evidence="3" id="KW-0645">Protease</keyword>
<evidence type="ECO:0000313" key="10">
    <source>
        <dbReference type="Proteomes" id="UP000006671"/>
    </source>
</evidence>
<accession>D2VSX9</accession>
<keyword evidence="10" id="KW-1185">Reference proteome</keyword>
<reference evidence="9 10" key="1">
    <citation type="journal article" date="2010" name="Cell">
        <title>The genome of Naegleria gruberi illuminates early eukaryotic versatility.</title>
        <authorList>
            <person name="Fritz-Laylin L.K."/>
            <person name="Prochnik S.E."/>
            <person name="Ginger M.L."/>
            <person name="Dacks J.B."/>
            <person name="Carpenter M.L."/>
            <person name="Field M.C."/>
            <person name="Kuo A."/>
            <person name="Paredez A."/>
            <person name="Chapman J."/>
            <person name="Pham J."/>
            <person name="Shu S."/>
            <person name="Neupane R."/>
            <person name="Cipriano M."/>
            <person name="Mancuso J."/>
            <person name="Tu H."/>
            <person name="Salamov A."/>
            <person name="Lindquist E."/>
            <person name="Shapiro H."/>
            <person name="Lucas S."/>
            <person name="Grigoriev I.V."/>
            <person name="Cande W.Z."/>
            <person name="Fulton C."/>
            <person name="Rokhsar D.S."/>
            <person name="Dawson S.C."/>
        </authorList>
    </citation>
    <scope>NUCLEOTIDE SEQUENCE [LARGE SCALE GENOMIC DNA]</scope>
    <source>
        <strain evidence="9 10">NEG-M</strain>
    </source>
</reference>
<keyword evidence="5" id="KW-0378">Hydrolase</keyword>
<sequence>MKARGVLITVPEYRLSFELKCIESIKSKSDLFQQLFKVQDWLENNCRDLLDESDEILHARYQLIYTIGNQLKIDGRDQRWNVLQKVFRSIKKHSKGLFDSFGSSCVELREMNNFEHSFPHLRILDSKAFELLVENIVNDILDGNLKGIFISIKPEHRLLFKQFLTCEEINDSTLKLIRQYSKESQWESLLILRGLLAYGTLELVLERRWRVNYGVGFNRSIAVPFRAKDVPSERSEYGHPDIAILLTLLSYYYSGLDNSQLEYIFEELLSLDDPEKEYCKWVEEGQNQIPEQLKSLSNINLSDYHQKMEVVFPFFKYSMAAIDFYLNKCVFPKECKQFPKKLTSSSWNLSNQKNHQSSGFSGTKSFLLPISIQSNELEELLDTSKNVESFILRNEEYHVISNEQSCKDIIQSIANSQKTTRVLLDVGALMLEMTNEELAQYWLEISNPNEIHAAIYFNDNDELTVIDRYNHVTNFDLSPYKNKLEQCVTYIDDVHTRGTDIKFPESTRAAVTLGNGLSNERFVQACMRMRQLCSVNGHTVSFWASKEVDSHIKKLSENNTVNTREIINWTHFNTKQMEMDHLLQWAVQGLIYSHKLWLNQELGKSILIQQYYDKYIEDEILELQSFYGLERKKQLLSQIFKLKELHFRSLHTKNLCTIFESNISKIIEKLSTNTMEIFSQTLNEEQERELENELEEEKQVFRPPQLEPCIPELDTNLKLLIMGFKPNISTMLNVKELLSDTFALYNLPNIWNGNIYATKSMKNVVISTIDSKIDYYKRPIDWFVHSLNDNYIILICPYEANQIFKFINENGKGINFTLNRFSRRIHISDELLYDNLSLSIPSVNSQFDRVTRIAKLNRFLPDLFILSCSLYFKNEWEQSIICNFLSVAPKPHNIIEMEAFGRGDIDENGKIVYNSKYYHSLLKPPSQCNFDPIQLIEKLLSIYDRNDSFQDSHLYMIIRQAQKPFK</sequence>
<dbReference type="Proteomes" id="UP000006671">
    <property type="component" value="Unassembled WGS sequence"/>
</dbReference>
<evidence type="ECO:0000259" key="7">
    <source>
        <dbReference type="Pfam" id="PF12340"/>
    </source>
</evidence>
<evidence type="ECO:0000259" key="8">
    <source>
        <dbReference type="Pfam" id="PF12359"/>
    </source>
</evidence>
<dbReference type="STRING" id="5762.D2VSX9"/>
<dbReference type="GO" id="GO:0004843">
    <property type="term" value="F:cysteine-type deubiquitinase activity"/>
    <property type="evidence" value="ECO:0007669"/>
    <property type="project" value="UniProtKB-EC"/>
</dbReference>
<dbReference type="EMBL" id="GG738895">
    <property type="protein sequence ID" value="EFC40055.1"/>
    <property type="molecule type" value="Genomic_DNA"/>
</dbReference>
<keyword evidence="6" id="KW-0788">Thiol protease</keyword>
<dbReference type="InterPro" id="IPR051346">
    <property type="entry name" value="OTU_Deubiquitinase"/>
</dbReference>
<organism evidence="10">
    <name type="scientific">Naegleria gruberi</name>
    <name type="common">Amoeba</name>
    <dbReference type="NCBI Taxonomy" id="5762"/>
    <lineage>
        <taxon>Eukaryota</taxon>
        <taxon>Discoba</taxon>
        <taxon>Heterolobosea</taxon>
        <taxon>Tetramitia</taxon>
        <taxon>Eutetramitia</taxon>
        <taxon>Vahlkampfiidae</taxon>
        <taxon>Naegleria</taxon>
    </lineage>
</organism>
<dbReference type="eggNOG" id="ENOG502QUFK">
    <property type="taxonomic scope" value="Eukaryota"/>
</dbReference>
<dbReference type="InterPro" id="IPR022105">
    <property type="entry name" value="DUF3645"/>
</dbReference>
<dbReference type="PANTHER" id="PTHR13367:SF33">
    <property type="entry name" value="P-LOOP CONTAINING NUCLEOSIDE TRIPHOSPHATE HYDROLASE PROTEIN"/>
    <property type="match status" value="1"/>
</dbReference>
<dbReference type="PANTHER" id="PTHR13367">
    <property type="entry name" value="UBIQUITIN THIOESTERASE"/>
    <property type="match status" value="1"/>
</dbReference>
<comment type="catalytic activity">
    <reaction evidence="1">
        <text>Thiol-dependent hydrolysis of ester, thioester, amide, peptide and isopeptide bonds formed by the C-terminal Gly of ubiquitin (a 76-residue protein attached to proteins as an intracellular targeting signal).</text>
        <dbReference type="EC" id="3.4.19.12"/>
    </reaction>
</comment>
<evidence type="ECO:0000256" key="3">
    <source>
        <dbReference type="ARBA" id="ARBA00022670"/>
    </source>
</evidence>
<dbReference type="Pfam" id="PF12340">
    <property type="entry name" value="DUF3638"/>
    <property type="match status" value="1"/>
</dbReference>
<keyword evidence="4" id="KW-0833">Ubl conjugation pathway</keyword>
<evidence type="ECO:0000256" key="4">
    <source>
        <dbReference type="ARBA" id="ARBA00022786"/>
    </source>
</evidence>
<dbReference type="EC" id="3.4.19.12" evidence="2"/>
<dbReference type="GO" id="GO:0006508">
    <property type="term" value="P:proteolysis"/>
    <property type="evidence" value="ECO:0007669"/>
    <property type="project" value="UniProtKB-KW"/>
</dbReference>
<dbReference type="KEGG" id="ngr:NAEGRDRAFT_81119"/>
<evidence type="ECO:0000256" key="6">
    <source>
        <dbReference type="ARBA" id="ARBA00022807"/>
    </source>
</evidence>
<gene>
    <name evidence="9" type="ORF">NAEGRDRAFT_81119</name>
</gene>
<dbReference type="VEuPathDB" id="AmoebaDB:NAEGRDRAFT_81119"/>
<evidence type="ECO:0000256" key="2">
    <source>
        <dbReference type="ARBA" id="ARBA00012759"/>
    </source>
</evidence>
<dbReference type="InParanoid" id="D2VSX9"/>
<dbReference type="InterPro" id="IPR022099">
    <property type="entry name" value="DUF3638"/>
</dbReference>
<evidence type="ECO:0000256" key="5">
    <source>
        <dbReference type="ARBA" id="ARBA00022801"/>
    </source>
</evidence>
<protein>
    <recommendedName>
        <fullName evidence="2">ubiquitinyl hydrolase 1</fullName>
        <ecNumber evidence="2">3.4.19.12</ecNumber>
    </recommendedName>
</protein>
<name>D2VSX9_NAEGR</name>
<dbReference type="GeneID" id="8854211"/>
<evidence type="ECO:0000313" key="9">
    <source>
        <dbReference type="EMBL" id="EFC40055.1"/>
    </source>
</evidence>
<dbReference type="RefSeq" id="XP_002672799.1">
    <property type="nucleotide sequence ID" value="XM_002672753.1"/>
</dbReference>
<feature type="domain" description="DUF3645" evidence="8">
    <location>
        <begin position="220"/>
        <end position="247"/>
    </location>
</feature>
<proteinExistence type="predicted"/>
<dbReference type="AlphaFoldDB" id="D2VSX9"/>
<evidence type="ECO:0000256" key="1">
    <source>
        <dbReference type="ARBA" id="ARBA00000707"/>
    </source>
</evidence>
<dbReference type="OrthoDB" id="3182339at2759"/>
<feature type="domain" description="DUF3638" evidence="7">
    <location>
        <begin position="1"/>
        <end position="96"/>
    </location>
</feature>